<dbReference type="EMBL" id="ML978069">
    <property type="protein sequence ID" value="KAF2016218.1"/>
    <property type="molecule type" value="Genomic_DNA"/>
</dbReference>
<dbReference type="Proteomes" id="UP000799778">
    <property type="component" value="Unassembled WGS sequence"/>
</dbReference>
<sequence>MNMNSQYNNNTNTSAINDNMMDERQREMEVKEYQHATRNRRPSMLEEAEAFANANSPRTSTSGDSEFLTPEQANAQRSNRNSSRSPSRSAEPEIRRASGHFTAPMSHPKVVQQQGRSGKMESWKANMLGKLK</sequence>
<dbReference type="RefSeq" id="XP_033384557.1">
    <property type="nucleotide sequence ID" value="XM_033528019.1"/>
</dbReference>
<proteinExistence type="predicted"/>
<feature type="compositionally biased region" description="Low complexity" evidence="1">
    <location>
        <begin position="72"/>
        <end position="89"/>
    </location>
</feature>
<feature type="compositionally biased region" description="Low complexity" evidence="1">
    <location>
        <begin position="1"/>
        <end position="13"/>
    </location>
</feature>
<accession>A0A6A5XSE0</accession>
<evidence type="ECO:0000256" key="1">
    <source>
        <dbReference type="SAM" id="MobiDB-lite"/>
    </source>
</evidence>
<name>A0A6A5XSE0_9PLEO</name>
<evidence type="ECO:0000313" key="3">
    <source>
        <dbReference type="Proteomes" id="UP000799778"/>
    </source>
</evidence>
<dbReference type="AlphaFoldDB" id="A0A6A5XSE0"/>
<gene>
    <name evidence="2" type="ORF">BU24DRAFT_422567</name>
</gene>
<reference evidence="2" key="1">
    <citation type="journal article" date="2020" name="Stud. Mycol.">
        <title>101 Dothideomycetes genomes: a test case for predicting lifestyles and emergence of pathogens.</title>
        <authorList>
            <person name="Haridas S."/>
            <person name="Albert R."/>
            <person name="Binder M."/>
            <person name="Bloem J."/>
            <person name="Labutti K."/>
            <person name="Salamov A."/>
            <person name="Andreopoulos B."/>
            <person name="Baker S."/>
            <person name="Barry K."/>
            <person name="Bills G."/>
            <person name="Bluhm B."/>
            <person name="Cannon C."/>
            <person name="Castanera R."/>
            <person name="Culley D."/>
            <person name="Daum C."/>
            <person name="Ezra D."/>
            <person name="Gonzalez J."/>
            <person name="Henrissat B."/>
            <person name="Kuo A."/>
            <person name="Liang C."/>
            <person name="Lipzen A."/>
            <person name="Lutzoni F."/>
            <person name="Magnuson J."/>
            <person name="Mondo S."/>
            <person name="Nolan M."/>
            <person name="Ohm R."/>
            <person name="Pangilinan J."/>
            <person name="Park H.-J."/>
            <person name="Ramirez L."/>
            <person name="Alfaro M."/>
            <person name="Sun H."/>
            <person name="Tritt A."/>
            <person name="Yoshinaga Y."/>
            <person name="Zwiers L.-H."/>
            <person name="Turgeon B."/>
            <person name="Goodwin S."/>
            <person name="Spatafora J."/>
            <person name="Crous P."/>
            <person name="Grigoriev I."/>
        </authorList>
    </citation>
    <scope>NUCLEOTIDE SEQUENCE</scope>
    <source>
        <strain evidence="2">CBS 175.79</strain>
    </source>
</reference>
<evidence type="ECO:0000313" key="2">
    <source>
        <dbReference type="EMBL" id="KAF2016218.1"/>
    </source>
</evidence>
<protein>
    <submittedName>
        <fullName evidence="2">Uncharacterized protein</fullName>
    </submittedName>
</protein>
<feature type="compositionally biased region" description="Polar residues" evidence="1">
    <location>
        <begin position="53"/>
        <end position="64"/>
    </location>
</feature>
<keyword evidence="3" id="KW-1185">Reference proteome</keyword>
<dbReference type="GeneID" id="54285416"/>
<feature type="compositionally biased region" description="Basic and acidic residues" evidence="1">
    <location>
        <begin position="21"/>
        <end position="35"/>
    </location>
</feature>
<feature type="region of interest" description="Disordered" evidence="1">
    <location>
        <begin position="1"/>
        <end position="132"/>
    </location>
</feature>
<organism evidence="2 3">
    <name type="scientific">Aaosphaeria arxii CBS 175.79</name>
    <dbReference type="NCBI Taxonomy" id="1450172"/>
    <lineage>
        <taxon>Eukaryota</taxon>
        <taxon>Fungi</taxon>
        <taxon>Dikarya</taxon>
        <taxon>Ascomycota</taxon>
        <taxon>Pezizomycotina</taxon>
        <taxon>Dothideomycetes</taxon>
        <taxon>Pleosporomycetidae</taxon>
        <taxon>Pleosporales</taxon>
        <taxon>Pleosporales incertae sedis</taxon>
        <taxon>Aaosphaeria</taxon>
    </lineage>
</organism>